<evidence type="ECO:0000313" key="1">
    <source>
        <dbReference type="EMBL" id="SPK77699.1"/>
    </source>
</evidence>
<dbReference type="AlphaFoldDB" id="A0A375IVS6"/>
<evidence type="ECO:0000313" key="2">
    <source>
        <dbReference type="Proteomes" id="UP000255505"/>
    </source>
</evidence>
<dbReference type="EMBL" id="LT991978">
    <property type="protein sequence ID" value="SPK77699.1"/>
    <property type="molecule type" value="Genomic_DNA"/>
</dbReference>
<geneLocation type="plasmid" evidence="1">
    <name>III</name>
</geneLocation>
<accession>A0A375IVS6</accession>
<name>A0A375IVS6_9BURK</name>
<organism evidence="1 2">
    <name type="scientific">Cupriavidus taiwanensis</name>
    <dbReference type="NCBI Taxonomy" id="164546"/>
    <lineage>
        <taxon>Bacteria</taxon>
        <taxon>Pseudomonadati</taxon>
        <taxon>Pseudomonadota</taxon>
        <taxon>Betaproteobacteria</taxon>
        <taxon>Burkholderiales</taxon>
        <taxon>Burkholderiaceae</taxon>
        <taxon>Cupriavidus</taxon>
    </lineage>
</organism>
<proteinExistence type="predicted"/>
<sequence>MLHRPVESTAPGLRVAEHDAGHWPGSRNYDYAGNRDHLPFHQGWQCQFVLPLRRQAA</sequence>
<protein>
    <submittedName>
        <fullName evidence="1">Uncharacterized protein</fullName>
    </submittedName>
</protein>
<reference evidence="1 2" key="1">
    <citation type="submission" date="2018-01" db="EMBL/GenBank/DDBJ databases">
        <authorList>
            <person name="Gaut B.S."/>
            <person name="Morton B.R."/>
            <person name="Clegg M.T."/>
            <person name="Duvall M.R."/>
        </authorList>
    </citation>
    <scope>NUCLEOTIDE SEQUENCE [LARGE SCALE GENOMIC DNA]</scope>
    <source>
        <strain evidence="1">Cupriavidus taiwanensis LMG 19425</strain>
        <plasmid evidence="2">Plasmid iii</plasmid>
    </source>
</reference>
<gene>
    <name evidence="1" type="ORF">CT19425_P70039</name>
</gene>
<keyword evidence="1" id="KW-0614">Plasmid</keyword>
<dbReference type="Proteomes" id="UP000255505">
    <property type="component" value="Plasmid III"/>
</dbReference>